<dbReference type="InterPro" id="IPR003481">
    <property type="entry name" value="FliD_N"/>
</dbReference>
<feature type="domain" description="Flagellar hook-associated protein 2 N-terminal" evidence="6">
    <location>
        <begin position="11"/>
        <end position="107"/>
    </location>
</feature>
<accession>A0A1B9P272</accession>
<dbReference type="Proteomes" id="UP000093523">
    <property type="component" value="Unassembled WGS sequence"/>
</dbReference>
<dbReference type="NCBIfam" id="NF006435">
    <property type="entry name" value="PRK08724.1"/>
    <property type="match status" value="1"/>
</dbReference>
<evidence type="ECO:0000256" key="3">
    <source>
        <dbReference type="ARBA" id="ARBA00023054"/>
    </source>
</evidence>
<dbReference type="PANTHER" id="PTHR30288">
    <property type="entry name" value="FLAGELLAR CAP/ASSEMBLY PROTEIN FLID"/>
    <property type="match status" value="1"/>
</dbReference>
<feature type="domain" description="Flagellar hook-associated protein 2 C-terminal" evidence="7">
    <location>
        <begin position="411"/>
        <end position="636"/>
    </location>
</feature>
<dbReference type="GO" id="GO:0007155">
    <property type="term" value="P:cell adhesion"/>
    <property type="evidence" value="ECO:0007669"/>
    <property type="project" value="InterPro"/>
</dbReference>
<reference evidence="8 9" key="1">
    <citation type="submission" date="2016-06" db="EMBL/GenBank/DDBJ databases">
        <authorList>
            <person name="Kjaerup R.B."/>
            <person name="Dalgaard T.S."/>
            <person name="Juul-Madsen H.R."/>
        </authorList>
    </citation>
    <scope>NUCLEOTIDE SEQUENCE [LARGE SCALE GENOMIC DNA]</scope>
    <source>
        <strain evidence="8 9">1S159</strain>
    </source>
</reference>
<dbReference type="PANTHER" id="PTHR30288:SF0">
    <property type="entry name" value="FLAGELLAR HOOK-ASSOCIATED PROTEIN 2"/>
    <property type="match status" value="1"/>
</dbReference>
<evidence type="ECO:0000256" key="4">
    <source>
        <dbReference type="ARBA" id="ARBA00023143"/>
    </source>
</evidence>
<dbReference type="GO" id="GO:0071973">
    <property type="term" value="P:bacterial-type flagellum-dependent cell motility"/>
    <property type="evidence" value="ECO:0007669"/>
    <property type="project" value="TreeGrafter"/>
</dbReference>
<sequence>MSMSPMGMGGGLDINSMVSKIVESERLPKQQRIDRERSDIDMNISGYGRLQESLDTMKTLMATFRQEDTFASRSVNTSNEDAVHATASPDALAGKYSIDVLQLAQAQKLASSPVKEDARFGPGELTIHLGEKEFSLTVVGDQNKITDIVRQINSAPGNPGVQSSIVKDDGGSRLILASDKPGESNEIKIDVKAKYNNTLHRFGFNPDFDPSVSTEYDIPTLLAQQSPQAPVQITKEEVKDLSDEEKFAYFKPLIDNAKRETAELDQAAKEIVQQQEATAALSTLEDPTDPTSGMSGWSERTAGTLQAALPSADEKIELAKAAKQGDQSAAEALAEIGQTPDTVFNAAGITYEPSQPAPKKDVVEIAKEKIEQVPTALKEIAKKKLEPIEDLVDQMKPRKPLYSGLQEVQSATSAKVVLDGVARISSDTNVIQDAIQGIDLTLKNTTTKDGKRVELDVEFDRASVKAAIEQFVTTYNQFYQTTQSLSGFDPATGESGPLAGDSVVRSAESRLKSVFVAPVESAPKGIKTLIELGISTTRQGSLEINDAMLDRQLNENFSQMHTFFDGSKGFAKKVEDVIQSMTGVAGPIRTRMNTLRDQNYRLNDQQVDLDRRMDSVQERTRNKFANMQDVTGKMKAQLSGMMNALG</sequence>
<dbReference type="InterPro" id="IPR040026">
    <property type="entry name" value="FliD"/>
</dbReference>
<dbReference type="OrthoDB" id="5980200at2"/>
<dbReference type="RefSeq" id="WP_023603886.1">
    <property type="nucleotide sequence ID" value="NZ_CAWMPN010000008.1"/>
</dbReference>
<keyword evidence="8" id="KW-0966">Cell projection</keyword>
<dbReference type="GO" id="GO:0009421">
    <property type="term" value="C:bacterial-type flagellum filament cap"/>
    <property type="evidence" value="ECO:0007669"/>
    <property type="project" value="InterPro"/>
</dbReference>
<comment type="similarity">
    <text evidence="1 5">Belongs to the FliD family.</text>
</comment>
<proteinExistence type="inferred from homology"/>
<name>A0A1B9P272_ALILO</name>
<evidence type="ECO:0000256" key="2">
    <source>
        <dbReference type="ARBA" id="ARBA00011255"/>
    </source>
</evidence>
<keyword evidence="5" id="KW-0964">Secreted</keyword>
<dbReference type="GO" id="GO:0009424">
    <property type="term" value="C:bacterial-type flagellum hook"/>
    <property type="evidence" value="ECO:0007669"/>
    <property type="project" value="UniProtKB-UniRule"/>
</dbReference>
<dbReference type="Pfam" id="PF02465">
    <property type="entry name" value="FliD_N"/>
    <property type="match status" value="1"/>
</dbReference>
<dbReference type="InterPro" id="IPR010809">
    <property type="entry name" value="FliD_C"/>
</dbReference>
<comment type="caution">
    <text evidence="8">The sequence shown here is derived from an EMBL/GenBank/DDBJ whole genome shotgun (WGS) entry which is preliminary data.</text>
</comment>
<evidence type="ECO:0000256" key="1">
    <source>
        <dbReference type="ARBA" id="ARBA00009764"/>
    </source>
</evidence>
<evidence type="ECO:0000313" key="8">
    <source>
        <dbReference type="EMBL" id="OCH22450.1"/>
    </source>
</evidence>
<keyword evidence="8" id="KW-0969">Cilium</keyword>
<evidence type="ECO:0000259" key="6">
    <source>
        <dbReference type="Pfam" id="PF02465"/>
    </source>
</evidence>
<comment type="function">
    <text evidence="5">Required for morphogenesis and for the elongation of the flagellar filament by facilitating polymerization of the flagellin monomers at the tip of growing filament. Forms a capping structure, which prevents flagellin subunits (transported through the central channel of the flagellum) from leaking out without polymerization at the distal end.</text>
</comment>
<dbReference type="STRING" id="688.A6E04_11465"/>
<comment type="subunit">
    <text evidence="2 5">Homopentamer.</text>
</comment>
<evidence type="ECO:0000313" key="9">
    <source>
        <dbReference type="Proteomes" id="UP000093523"/>
    </source>
</evidence>
<keyword evidence="8" id="KW-0282">Flagellum</keyword>
<dbReference type="GO" id="GO:0005576">
    <property type="term" value="C:extracellular region"/>
    <property type="evidence" value="ECO:0007669"/>
    <property type="project" value="UniProtKB-SubCell"/>
</dbReference>
<dbReference type="AlphaFoldDB" id="A0A1B9P272"/>
<protein>
    <recommendedName>
        <fullName evidence="5">Flagellar hook-associated protein 2</fullName>
        <shortName evidence="5">HAP2</shortName>
    </recommendedName>
    <alternativeName>
        <fullName evidence="5">Flagellar cap protein</fullName>
    </alternativeName>
</protein>
<gene>
    <name evidence="8" type="ORF">A6E04_11465</name>
</gene>
<dbReference type="Pfam" id="PF07195">
    <property type="entry name" value="FliD_C"/>
    <property type="match status" value="1"/>
</dbReference>
<evidence type="ECO:0000259" key="7">
    <source>
        <dbReference type="Pfam" id="PF07195"/>
    </source>
</evidence>
<keyword evidence="3" id="KW-0175">Coiled coil</keyword>
<keyword evidence="4 5" id="KW-0975">Bacterial flagellum</keyword>
<organism evidence="8 9">
    <name type="scientific">Aliivibrio logei</name>
    <name type="common">Vibrio logei</name>
    <dbReference type="NCBI Taxonomy" id="688"/>
    <lineage>
        <taxon>Bacteria</taxon>
        <taxon>Pseudomonadati</taxon>
        <taxon>Pseudomonadota</taxon>
        <taxon>Gammaproteobacteria</taxon>
        <taxon>Vibrionales</taxon>
        <taxon>Vibrionaceae</taxon>
        <taxon>Aliivibrio</taxon>
    </lineage>
</organism>
<evidence type="ECO:0000256" key="5">
    <source>
        <dbReference type="RuleBase" id="RU362066"/>
    </source>
</evidence>
<comment type="subcellular location">
    <subcellularLocation>
        <location evidence="5">Secreted</location>
    </subcellularLocation>
    <subcellularLocation>
        <location evidence="5">Bacterial flagellum</location>
    </subcellularLocation>
</comment>
<dbReference type="EMBL" id="MAJU01000008">
    <property type="protein sequence ID" value="OCH22450.1"/>
    <property type="molecule type" value="Genomic_DNA"/>
</dbReference>